<dbReference type="Proteomes" id="UP000001208">
    <property type="component" value="Chromosome"/>
</dbReference>
<keyword evidence="1" id="KW-0812">Transmembrane</keyword>
<sequence>MNIKELFLIELIKVQKRKAFWVTVGFYAFFGAIFLWIISQGSFSVNSEIYQGFSLPNDWMSVLGQFKLFSIIYLPVTIILLSSDEFANRTARQNIIDGLTREDYFLSKLILVFFISAVYLLLFIGLGLAVASFKQAVSHNAIRLLEINLFTSYFVLLIGYGTLALFFSFLAQNTANALVFYLLYLFLETIAAPLLSLKEATAQIPMYLPTNVFDTLIDASRFAANEVFQSTDAGKLSTLFAWTFALIYIAAINGAAFYSFKSRDL</sequence>
<feature type="transmembrane region" description="Helical" evidence="1">
    <location>
        <begin position="20"/>
        <end position="39"/>
    </location>
</feature>
<feature type="transmembrane region" description="Helical" evidence="1">
    <location>
        <begin position="59"/>
        <end position="82"/>
    </location>
</feature>
<proteinExistence type="predicted"/>
<dbReference type="STRING" id="517418.Ctha_1474"/>
<feature type="transmembrane region" description="Helical" evidence="1">
    <location>
        <begin position="239"/>
        <end position="260"/>
    </location>
</feature>
<feature type="transmembrane region" description="Helical" evidence="1">
    <location>
        <begin position="150"/>
        <end position="171"/>
    </location>
</feature>
<dbReference type="EMBL" id="CP001100">
    <property type="protein sequence ID" value="ACF13933.1"/>
    <property type="molecule type" value="Genomic_DNA"/>
</dbReference>
<dbReference type="RefSeq" id="WP_012500017.1">
    <property type="nucleotide sequence ID" value="NC_011026.1"/>
</dbReference>
<dbReference type="Pfam" id="PF12730">
    <property type="entry name" value="ABC2_membrane_4"/>
    <property type="match status" value="1"/>
</dbReference>
<evidence type="ECO:0000313" key="2">
    <source>
        <dbReference type="EMBL" id="ACF13933.1"/>
    </source>
</evidence>
<evidence type="ECO:0000313" key="3">
    <source>
        <dbReference type="Proteomes" id="UP000001208"/>
    </source>
</evidence>
<accession>B3QRY0</accession>
<feature type="transmembrane region" description="Helical" evidence="1">
    <location>
        <begin position="109"/>
        <end position="130"/>
    </location>
</feature>
<dbReference type="OrthoDB" id="1452202at2"/>
<name>B3QRY0_CHLT3</name>
<feature type="transmembrane region" description="Helical" evidence="1">
    <location>
        <begin position="178"/>
        <end position="197"/>
    </location>
</feature>
<evidence type="ECO:0000256" key="1">
    <source>
        <dbReference type="SAM" id="Phobius"/>
    </source>
</evidence>
<keyword evidence="1" id="KW-0472">Membrane</keyword>
<keyword evidence="1" id="KW-1133">Transmembrane helix</keyword>
<dbReference type="HOGENOM" id="CLU_086347_0_0_10"/>
<dbReference type="eggNOG" id="COG1277">
    <property type="taxonomic scope" value="Bacteria"/>
</dbReference>
<dbReference type="KEGG" id="cts:Ctha_1474"/>
<gene>
    <name evidence="2" type="ordered locus">Ctha_1474</name>
</gene>
<protein>
    <submittedName>
        <fullName evidence="2">Uncharacterized protein</fullName>
    </submittedName>
</protein>
<reference evidence="2 3" key="1">
    <citation type="submission" date="2008-06" db="EMBL/GenBank/DDBJ databases">
        <title>Complete sequence of Chloroherpeton thalassium ATCC 35110.</title>
        <authorList>
            <consortium name="US DOE Joint Genome Institute"/>
            <person name="Lucas S."/>
            <person name="Copeland A."/>
            <person name="Lapidus A."/>
            <person name="Glavina del Rio T."/>
            <person name="Dalin E."/>
            <person name="Tice H."/>
            <person name="Bruce D."/>
            <person name="Goodwin L."/>
            <person name="Pitluck S."/>
            <person name="Schmutz J."/>
            <person name="Larimer F."/>
            <person name="Land M."/>
            <person name="Hauser L."/>
            <person name="Kyrpides N."/>
            <person name="Mikhailova N."/>
            <person name="Liu Z."/>
            <person name="Li T."/>
            <person name="Zhao F."/>
            <person name="Overmann J."/>
            <person name="Bryant D.A."/>
            <person name="Richardson P."/>
        </authorList>
    </citation>
    <scope>NUCLEOTIDE SEQUENCE [LARGE SCALE GENOMIC DNA]</scope>
    <source>
        <strain evidence="3">ATCC 35110 / GB-78</strain>
    </source>
</reference>
<keyword evidence="3" id="KW-1185">Reference proteome</keyword>
<dbReference type="AlphaFoldDB" id="B3QRY0"/>
<organism evidence="2 3">
    <name type="scientific">Chloroherpeton thalassium (strain ATCC 35110 / GB-78)</name>
    <dbReference type="NCBI Taxonomy" id="517418"/>
    <lineage>
        <taxon>Bacteria</taxon>
        <taxon>Pseudomonadati</taxon>
        <taxon>Chlorobiota</taxon>
        <taxon>Chlorobiia</taxon>
        <taxon>Chlorobiales</taxon>
        <taxon>Chloroherpetonaceae</taxon>
        <taxon>Chloroherpeton</taxon>
    </lineage>
</organism>